<protein>
    <submittedName>
        <fullName evidence="5">Nickel-type superoxide dismutase maturation protease</fullName>
    </submittedName>
</protein>
<comment type="subcellular location">
    <subcellularLocation>
        <location evidence="1">Membrane</location>
    </subcellularLocation>
</comment>
<dbReference type="NCBIfam" id="TIGR02754">
    <property type="entry name" value="sod_Ni_protease"/>
    <property type="match status" value="1"/>
</dbReference>
<dbReference type="Gene3D" id="2.10.109.10">
    <property type="entry name" value="Umud Fragment, subunit A"/>
    <property type="match status" value="1"/>
</dbReference>
<evidence type="ECO:0000256" key="2">
    <source>
        <dbReference type="ARBA" id="ARBA00022801"/>
    </source>
</evidence>
<dbReference type="InterPro" id="IPR014124">
    <property type="entry name" value="Pept_S26A_Sod_Ni_maturase"/>
</dbReference>
<dbReference type="SUPFAM" id="SSF51306">
    <property type="entry name" value="LexA/Signal peptidase"/>
    <property type="match status" value="1"/>
</dbReference>
<sequence length="125" mass="14312">MIAGLPQADKSLFHKPDLFTLFTLIIGYRQHLRVVGTSMERTLKEGDLVIYKKLNPKNIGLEIGDIVVASHPNRKNKLIIKRIHRIYQNKFDLRGDNTFSSTDSRELGLIELDLIIGKVDKIFPK</sequence>
<name>A0A318R785_PROMR</name>
<keyword evidence="3" id="KW-0472">Membrane</keyword>
<dbReference type="AlphaFoldDB" id="A0A318R785"/>
<accession>A0A318R785</accession>
<dbReference type="CDD" id="cd06530">
    <property type="entry name" value="S26_SPase_I"/>
    <property type="match status" value="1"/>
</dbReference>
<dbReference type="PANTHER" id="PTHR12383:SF16">
    <property type="entry name" value="MITOCHONDRIAL INNER MEMBRANE PROTEASE SUBUNIT 1"/>
    <property type="match status" value="1"/>
</dbReference>
<proteinExistence type="predicted"/>
<dbReference type="OrthoDB" id="541652at2"/>
<evidence type="ECO:0000256" key="3">
    <source>
        <dbReference type="ARBA" id="ARBA00023136"/>
    </source>
</evidence>
<keyword evidence="5" id="KW-0645">Protease</keyword>
<evidence type="ECO:0000313" key="6">
    <source>
        <dbReference type="Proteomes" id="UP000247807"/>
    </source>
</evidence>
<dbReference type="GO" id="GO:0006465">
    <property type="term" value="P:signal peptide processing"/>
    <property type="evidence" value="ECO:0007669"/>
    <property type="project" value="InterPro"/>
</dbReference>
<dbReference type="Proteomes" id="UP000247807">
    <property type="component" value="Unassembled WGS sequence"/>
</dbReference>
<comment type="caution">
    <text evidence="5">The sequence shown here is derived from an EMBL/GenBank/DDBJ whole genome shotgun (WGS) entry which is preliminary data.</text>
</comment>
<dbReference type="GO" id="GO:0004252">
    <property type="term" value="F:serine-type endopeptidase activity"/>
    <property type="evidence" value="ECO:0007669"/>
    <property type="project" value="InterPro"/>
</dbReference>
<dbReference type="EMBL" id="QJUE01000005">
    <property type="protein sequence ID" value="PYE01208.1"/>
    <property type="molecule type" value="Genomic_DNA"/>
</dbReference>
<dbReference type="InterPro" id="IPR052064">
    <property type="entry name" value="Mito_IMP1_subunit"/>
</dbReference>
<evidence type="ECO:0000313" key="5">
    <source>
        <dbReference type="EMBL" id="PYE01208.1"/>
    </source>
</evidence>
<organism evidence="5 6">
    <name type="scientific">Prochlorococcus marinus XMU1408</name>
    <dbReference type="NCBI Taxonomy" id="2213228"/>
    <lineage>
        <taxon>Bacteria</taxon>
        <taxon>Bacillati</taxon>
        <taxon>Cyanobacteriota</taxon>
        <taxon>Cyanophyceae</taxon>
        <taxon>Synechococcales</taxon>
        <taxon>Prochlorococcaceae</taxon>
        <taxon>Prochlorococcus</taxon>
    </lineage>
</organism>
<evidence type="ECO:0000259" key="4">
    <source>
        <dbReference type="Pfam" id="PF10502"/>
    </source>
</evidence>
<dbReference type="InterPro" id="IPR019533">
    <property type="entry name" value="Peptidase_S26"/>
</dbReference>
<reference evidence="5 6" key="1">
    <citation type="journal article" date="2018" name="Appl. Environ. Microbiol.">
        <title>Genome rearrangement shapes Prochlorococcus ecological adaptation.</title>
        <authorList>
            <person name="Yan W."/>
            <person name="Wei S."/>
            <person name="Wang Q."/>
            <person name="Xiao X."/>
            <person name="Zeng Q."/>
            <person name="Jiao N."/>
            <person name="Zhang R."/>
        </authorList>
    </citation>
    <scope>NUCLEOTIDE SEQUENCE [LARGE SCALE GENOMIC DNA]</scope>
    <source>
        <strain evidence="5 6">XMU1408</strain>
    </source>
</reference>
<dbReference type="RefSeq" id="WP_158467036.1">
    <property type="nucleotide sequence ID" value="NZ_QJUE01000005.1"/>
</dbReference>
<dbReference type="GO" id="GO:0016020">
    <property type="term" value="C:membrane"/>
    <property type="evidence" value="ECO:0007669"/>
    <property type="project" value="UniProtKB-SubCell"/>
</dbReference>
<dbReference type="Pfam" id="PF10502">
    <property type="entry name" value="Peptidase_S26"/>
    <property type="match status" value="1"/>
</dbReference>
<gene>
    <name evidence="5" type="primary">sodX</name>
    <name evidence="5" type="ORF">DNJ73_07230</name>
</gene>
<dbReference type="PANTHER" id="PTHR12383">
    <property type="entry name" value="PROTEASE FAMILY S26 MITOCHONDRIAL INNER MEMBRANE PROTEASE-RELATED"/>
    <property type="match status" value="1"/>
</dbReference>
<feature type="domain" description="Peptidase S26" evidence="4">
    <location>
        <begin position="22"/>
        <end position="83"/>
    </location>
</feature>
<evidence type="ECO:0000256" key="1">
    <source>
        <dbReference type="ARBA" id="ARBA00004370"/>
    </source>
</evidence>
<keyword evidence="2" id="KW-0378">Hydrolase</keyword>
<dbReference type="InterPro" id="IPR036286">
    <property type="entry name" value="LexA/Signal_pep-like_sf"/>
</dbReference>